<sequence>MTDVHCIEGIRRAAATVGRSPVQYADLMPGPPSCNECGESNPANRRYSSPIPYPYIIRDDPSHVMWDRLRLHRFSISQCGRPAVRGENEGDPRRMNVYDKGDHITIGRCNNGCIEAHRILELIFSLTRTIMTEIVTRSHRTLYNLATEGVKLYEKVVISGSGKRFVVSGLSRSRC</sequence>
<proteinExistence type="predicted"/>
<evidence type="ECO:0000313" key="1">
    <source>
        <dbReference type="EMBL" id="KAJ8686424.1"/>
    </source>
</evidence>
<comment type="caution">
    <text evidence="1">The sequence shown here is derived from an EMBL/GenBank/DDBJ whole genome shotgun (WGS) entry which is preliminary data.</text>
</comment>
<protein>
    <submittedName>
        <fullName evidence="1">Uncharacterized protein</fullName>
    </submittedName>
</protein>
<keyword evidence="2" id="KW-1185">Reference proteome</keyword>
<evidence type="ECO:0000313" key="2">
    <source>
        <dbReference type="Proteomes" id="UP001239111"/>
    </source>
</evidence>
<dbReference type="Proteomes" id="UP001239111">
    <property type="component" value="Chromosome 1"/>
</dbReference>
<accession>A0ACC2PS52</accession>
<name>A0ACC2PS52_9HYME</name>
<organism evidence="1 2">
    <name type="scientific">Eretmocerus hayati</name>
    <dbReference type="NCBI Taxonomy" id="131215"/>
    <lineage>
        <taxon>Eukaryota</taxon>
        <taxon>Metazoa</taxon>
        <taxon>Ecdysozoa</taxon>
        <taxon>Arthropoda</taxon>
        <taxon>Hexapoda</taxon>
        <taxon>Insecta</taxon>
        <taxon>Pterygota</taxon>
        <taxon>Neoptera</taxon>
        <taxon>Endopterygota</taxon>
        <taxon>Hymenoptera</taxon>
        <taxon>Apocrita</taxon>
        <taxon>Proctotrupomorpha</taxon>
        <taxon>Chalcidoidea</taxon>
        <taxon>Aphelinidae</taxon>
        <taxon>Aphelininae</taxon>
        <taxon>Eretmocerus</taxon>
    </lineage>
</organism>
<gene>
    <name evidence="1" type="ORF">QAD02_022218</name>
</gene>
<reference evidence="1" key="1">
    <citation type="submission" date="2023-04" db="EMBL/GenBank/DDBJ databases">
        <title>A chromosome-level genome assembly of the parasitoid wasp Eretmocerus hayati.</title>
        <authorList>
            <person name="Zhong Y."/>
            <person name="Liu S."/>
            <person name="Liu Y."/>
        </authorList>
    </citation>
    <scope>NUCLEOTIDE SEQUENCE</scope>
    <source>
        <strain evidence="1">ZJU_SS_LIU_2023</strain>
    </source>
</reference>
<dbReference type="EMBL" id="CM056741">
    <property type="protein sequence ID" value="KAJ8686424.1"/>
    <property type="molecule type" value="Genomic_DNA"/>
</dbReference>